<dbReference type="Gene3D" id="3.30.420.10">
    <property type="entry name" value="Ribonuclease H-like superfamily/Ribonuclease H"/>
    <property type="match status" value="1"/>
</dbReference>
<dbReference type="EMBL" id="JAXQNO010000016">
    <property type="protein sequence ID" value="KAK4782418.1"/>
    <property type="molecule type" value="Genomic_DNA"/>
</dbReference>
<dbReference type="InterPro" id="IPR012337">
    <property type="entry name" value="RNaseH-like_sf"/>
</dbReference>
<dbReference type="GO" id="GO:0005737">
    <property type="term" value="C:cytoplasm"/>
    <property type="evidence" value="ECO:0007669"/>
    <property type="project" value="TreeGrafter"/>
</dbReference>
<dbReference type="GO" id="GO:0005634">
    <property type="term" value="C:nucleus"/>
    <property type="evidence" value="ECO:0007669"/>
    <property type="project" value="TreeGrafter"/>
</dbReference>
<evidence type="ECO:0000313" key="4">
    <source>
        <dbReference type="Proteomes" id="UP001346149"/>
    </source>
</evidence>
<name>A0AAN7R1I2_TRANT</name>
<sequence>MMAYEQTANFQPRTATYRVKFAGRNISTEVTNEASVIVTWVRRISSMYAGKPMVVGLDVEWKPHELSWMSNKSATLQLCIDEECLIIQLFYVDRIPDELKNFLMDANFIFVGIEEVGQDAAKQSQRDCYGLNYRSLYDIREAAMAKKGAIRYKYKVGHMLFLILQSNL</sequence>
<reference evidence="3 4" key="1">
    <citation type="journal article" date="2023" name="Hortic Res">
        <title>Pangenome of water caltrop reveals structural variations and asymmetric subgenome divergence after allopolyploidization.</title>
        <authorList>
            <person name="Zhang X."/>
            <person name="Chen Y."/>
            <person name="Wang L."/>
            <person name="Yuan Y."/>
            <person name="Fang M."/>
            <person name="Shi L."/>
            <person name="Lu R."/>
            <person name="Comes H.P."/>
            <person name="Ma Y."/>
            <person name="Chen Y."/>
            <person name="Huang G."/>
            <person name="Zhou Y."/>
            <person name="Zheng Z."/>
            <person name="Qiu Y."/>
        </authorList>
    </citation>
    <scope>NUCLEOTIDE SEQUENCE [LARGE SCALE GENOMIC DNA]</scope>
    <source>
        <strain evidence="3">F231</strain>
    </source>
</reference>
<dbReference type="AlphaFoldDB" id="A0AAN7R1I2"/>
<evidence type="ECO:0008006" key="5">
    <source>
        <dbReference type="Google" id="ProtNLM"/>
    </source>
</evidence>
<organism evidence="3 4">
    <name type="scientific">Trapa natans</name>
    <name type="common">Water chestnut</name>
    <dbReference type="NCBI Taxonomy" id="22666"/>
    <lineage>
        <taxon>Eukaryota</taxon>
        <taxon>Viridiplantae</taxon>
        <taxon>Streptophyta</taxon>
        <taxon>Embryophyta</taxon>
        <taxon>Tracheophyta</taxon>
        <taxon>Spermatophyta</taxon>
        <taxon>Magnoliopsida</taxon>
        <taxon>eudicotyledons</taxon>
        <taxon>Gunneridae</taxon>
        <taxon>Pentapetalae</taxon>
        <taxon>rosids</taxon>
        <taxon>malvids</taxon>
        <taxon>Myrtales</taxon>
        <taxon>Lythraceae</taxon>
        <taxon>Trapa</taxon>
    </lineage>
</organism>
<comment type="caution">
    <text evidence="3">The sequence shown here is derived from an EMBL/GenBank/DDBJ whole genome shotgun (WGS) entry which is preliminary data.</text>
</comment>
<dbReference type="GO" id="GO:0003676">
    <property type="term" value="F:nucleic acid binding"/>
    <property type="evidence" value="ECO:0007669"/>
    <property type="project" value="InterPro"/>
</dbReference>
<accession>A0AAN7R1I2</accession>
<keyword evidence="1" id="KW-0540">Nuclease</keyword>
<evidence type="ECO:0000313" key="3">
    <source>
        <dbReference type="EMBL" id="KAK4782418.1"/>
    </source>
</evidence>
<dbReference type="Proteomes" id="UP001346149">
    <property type="component" value="Unassembled WGS sequence"/>
</dbReference>
<keyword evidence="4" id="KW-1185">Reference proteome</keyword>
<dbReference type="InterPro" id="IPR051132">
    <property type="entry name" value="3-5_Exonuclease_domain"/>
</dbReference>
<dbReference type="GO" id="GO:0008408">
    <property type="term" value="F:3'-5' exonuclease activity"/>
    <property type="evidence" value="ECO:0007669"/>
    <property type="project" value="TreeGrafter"/>
</dbReference>
<keyword evidence="2" id="KW-0378">Hydrolase</keyword>
<proteinExistence type="predicted"/>
<dbReference type="PANTHER" id="PTHR13620">
    <property type="entry name" value="3-5 EXONUCLEASE"/>
    <property type="match status" value="1"/>
</dbReference>
<evidence type="ECO:0000256" key="2">
    <source>
        <dbReference type="ARBA" id="ARBA00022801"/>
    </source>
</evidence>
<evidence type="ECO:0000256" key="1">
    <source>
        <dbReference type="ARBA" id="ARBA00022722"/>
    </source>
</evidence>
<protein>
    <recommendedName>
        <fullName evidence="5">3'-5' exonuclease domain-containing protein</fullName>
    </recommendedName>
</protein>
<gene>
    <name evidence="3" type="ORF">SAY86_016520</name>
</gene>
<dbReference type="InterPro" id="IPR036397">
    <property type="entry name" value="RNaseH_sf"/>
</dbReference>
<dbReference type="SUPFAM" id="SSF53098">
    <property type="entry name" value="Ribonuclease H-like"/>
    <property type="match status" value="1"/>
</dbReference>
<dbReference type="PANTHER" id="PTHR13620:SF121">
    <property type="entry name" value="EMB|CAB82946.1-RELATED"/>
    <property type="match status" value="1"/>
</dbReference>